<reference evidence="2" key="2">
    <citation type="journal article" date="2020" name="Nat. Commun.">
        <title>Large-scale genome sequencing of mycorrhizal fungi provides insights into the early evolution of symbiotic traits.</title>
        <authorList>
            <person name="Miyauchi S."/>
            <person name="Kiss E."/>
            <person name="Kuo A."/>
            <person name="Drula E."/>
            <person name="Kohler A."/>
            <person name="Sanchez-Garcia M."/>
            <person name="Morin E."/>
            <person name="Andreopoulos B."/>
            <person name="Barry K.W."/>
            <person name="Bonito G."/>
            <person name="Buee M."/>
            <person name="Carver A."/>
            <person name="Chen C."/>
            <person name="Cichocki N."/>
            <person name="Clum A."/>
            <person name="Culley D."/>
            <person name="Crous P.W."/>
            <person name="Fauchery L."/>
            <person name="Girlanda M."/>
            <person name="Hayes R.D."/>
            <person name="Keri Z."/>
            <person name="LaButti K."/>
            <person name="Lipzen A."/>
            <person name="Lombard V."/>
            <person name="Magnuson J."/>
            <person name="Maillard F."/>
            <person name="Murat C."/>
            <person name="Nolan M."/>
            <person name="Ohm R.A."/>
            <person name="Pangilinan J."/>
            <person name="Pereira M.F."/>
            <person name="Perotto S."/>
            <person name="Peter M."/>
            <person name="Pfister S."/>
            <person name="Riley R."/>
            <person name="Sitrit Y."/>
            <person name="Stielow J.B."/>
            <person name="Szollosi G."/>
            <person name="Zifcakova L."/>
            <person name="Stursova M."/>
            <person name="Spatafora J.W."/>
            <person name="Tedersoo L."/>
            <person name="Vaario L.M."/>
            <person name="Yamada A."/>
            <person name="Yan M."/>
            <person name="Wang P."/>
            <person name="Xu J."/>
            <person name="Bruns T."/>
            <person name="Baldrian P."/>
            <person name="Vilgalys R."/>
            <person name="Dunand C."/>
            <person name="Henrissat B."/>
            <person name="Grigoriev I.V."/>
            <person name="Hibbett D."/>
            <person name="Nagy L.G."/>
            <person name="Martin F.M."/>
        </authorList>
    </citation>
    <scope>NUCLEOTIDE SEQUENCE</scope>
    <source>
        <strain evidence="2">Prilba</strain>
    </source>
</reference>
<evidence type="ECO:0000313" key="3">
    <source>
        <dbReference type="Proteomes" id="UP000759537"/>
    </source>
</evidence>
<accession>A0A9P5TDX7</accession>
<reference evidence="2" key="1">
    <citation type="submission" date="2019-10" db="EMBL/GenBank/DDBJ databases">
        <authorList>
            <consortium name="DOE Joint Genome Institute"/>
            <person name="Kuo A."/>
            <person name="Miyauchi S."/>
            <person name="Kiss E."/>
            <person name="Drula E."/>
            <person name="Kohler A."/>
            <person name="Sanchez-Garcia M."/>
            <person name="Andreopoulos B."/>
            <person name="Barry K.W."/>
            <person name="Bonito G."/>
            <person name="Buee M."/>
            <person name="Carver A."/>
            <person name="Chen C."/>
            <person name="Cichocki N."/>
            <person name="Clum A."/>
            <person name="Culley D."/>
            <person name="Crous P.W."/>
            <person name="Fauchery L."/>
            <person name="Girlanda M."/>
            <person name="Hayes R."/>
            <person name="Keri Z."/>
            <person name="LaButti K."/>
            <person name="Lipzen A."/>
            <person name="Lombard V."/>
            <person name="Magnuson J."/>
            <person name="Maillard F."/>
            <person name="Morin E."/>
            <person name="Murat C."/>
            <person name="Nolan M."/>
            <person name="Ohm R."/>
            <person name="Pangilinan J."/>
            <person name="Pereira M."/>
            <person name="Perotto S."/>
            <person name="Peter M."/>
            <person name="Riley R."/>
            <person name="Sitrit Y."/>
            <person name="Stielow B."/>
            <person name="Szollosi G."/>
            <person name="Zifcakova L."/>
            <person name="Stursova M."/>
            <person name="Spatafora J.W."/>
            <person name="Tedersoo L."/>
            <person name="Vaario L.-M."/>
            <person name="Yamada A."/>
            <person name="Yan M."/>
            <person name="Wang P."/>
            <person name="Xu J."/>
            <person name="Bruns T."/>
            <person name="Baldrian P."/>
            <person name="Vilgalys R."/>
            <person name="Henrissat B."/>
            <person name="Grigoriev I.V."/>
            <person name="Hibbett D."/>
            <person name="Nagy L.G."/>
            <person name="Martin F.M."/>
        </authorList>
    </citation>
    <scope>NUCLEOTIDE SEQUENCE</scope>
    <source>
        <strain evidence="2">Prilba</strain>
    </source>
</reference>
<dbReference type="OrthoDB" id="3153997at2759"/>
<proteinExistence type="predicted"/>
<evidence type="ECO:0000256" key="1">
    <source>
        <dbReference type="SAM" id="MobiDB-lite"/>
    </source>
</evidence>
<dbReference type="EMBL" id="WHVB01000001">
    <property type="protein sequence ID" value="KAF8487204.1"/>
    <property type="molecule type" value="Genomic_DNA"/>
</dbReference>
<keyword evidence="3" id="KW-1185">Reference proteome</keyword>
<name>A0A9P5TDX7_9AGAM</name>
<feature type="region of interest" description="Disordered" evidence="1">
    <location>
        <begin position="168"/>
        <end position="210"/>
    </location>
</feature>
<gene>
    <name evidence="2" type="ORF">DFH94DRAFT_703910</name>
</gene>
<dbReference type="AlphaFoldDB" id="A0A9P5TDX7"/>
<feature type="compositionally biased region" description="Basic and acidic residues" evidence="1">
    <location>
        <begin position="189"/>
        <end position="210"/>
    </location>
</feature>
<comment type="caution">
    <text evidence="2">The sequence shown here is derived from an EMBL/GenBank/DDBJ whole genome shotgun (WGS) entry which is preliminary data.</text>
</comment>
<organism evidence="2 3">
    <name type="scientific">Russula ochroleuca</name>
    <dbReference type="NCBI Taxonomy" id="152965"/>
    <lineage>
        <taxon>Eukaryota</taxon>
        <taxon>Fungi</taxon>
        <taxon>Dikarya</taxon>
        <taxon>Basidiomycota</taxon>
        <taxon>Agaricomycotina</taxon>
        <taxon>Agaricomycetes</taxon>
        <taxon>Russulales</taxon>
        <taxon>Russulaceae</taxon>
        <taxon>Russula</taxon>
    </lineage>
</organism>
<evidence type="ECO:0000313" key="2">
    <source>
        <dbReference type="EMBL" id="KAF8487204.1"/>
    </source>
</evidence>
<protein>
    <submittedName>
        <fullName evidence="2">Uncharacterized protein</fullName>
    </submittedName>
</protein>
<dbReference type="Proteomes" id="UP000759537">
    <property type="component" value="Unassembled WGS sequence"/>
</dbReference>
<sequence length="210" mass="23533">MRAFLDSSFSQPACMDDPLCAEFAQREILQMLCTVLPEETALCLWYNKSRRIGRVCPACLRLYTLIDAPHDTPTRLLSEQIISGLCSPICFMLASHRSPTAAKVAWGRMAEDLDDATWGLLDELELPRGAQMTPTEAGVGLGMLLKMTRLHDLGLAQLCVPDLVPDEDFSGRRTRKEREAVTARTEAVQGDRDAPWTERHHLQREHTLTA</sequence>